<dbReference type="PROSITE" id="PS51257">
    <property type="entry name" value="PROKAR_LIPOPROTEIN"/>
    <property type="match status" value="1"/>
</dbReference>
<gene>
    <name evidence="2" type="ORF">Mal15_38500</name>
</gene>
<protein>
    <submittedName>
        <fullName evidence="2">Uncharacterized protein</fullName>
    </submittedName>
</protein>
<evidence type="ECO:0000313" key="3">
    <source>
        <dbReference type="Proteomes" id="UP000321353"/>
    </source>
</evidence>
<reference evidence="2 3" key="1">
    <citation type="submission" date="2019-02" db="EMBL/GenBank/DDBJ databases">
        <title>Planctomycetal bacteria perform biofilm scaping via a novel small molecule.</title>
        <authorList>
            <person name="Jeske O."/>
            <person name="Boedeker C."/>
            <person name="Wiegand S."/>
            <person name="Breitling P."/>
            <person name="Kallscheuer N."/>
            <person name="Jogler M."/>
            <person name="Rohde M."/>
            <person name="Petersen J."/>
            <person name="Medema M.H."/>
            <person name="Surup F."/>
            <person name="Jogler C."/>
        </authorList>
    </citation>
    <scope>NUCLEOTIDE SEQUENCE [LARGE SCALE GENOMIC DNA]</scope>
    <source>
        <strain evidence="2 3">Mal15</strain>
    </source>
</reference>
<organism evidence="2 3">
    <name type="scientific">Stieleria maiorica</name>
    <dbReference type="NCBI Taxonomy" id="2795974"/>
    <lineage>
        <taxon>Bacteria</taxon>
        <taxon>Pseudomonadati</taxon>
        <taxon>Planctomycetota</taxon>
        <taxon>Planctomycetia</taxon>
        <taxon>Pirellulales</taxon>
        <taxon>Pirellulaceae</taxon>
        <taxon>Stieleria</taxon>
    </lineage>
</organism>
<dbReference type="Proteomes" id="UP000321353">
    <property type="component" value="Chromosome"/>
</dbReference>
<sequence length="110" mass="11705">MRYLLPAFLVVLSGCSSSGPLSWFRRTPVVYHRSPCSHCAPSSATPIGSAVSSEPMVLEGATVQDGIIYDRMLDETVIESRLDPPMSVPSTDSSAPAVESLPTPTPDPET</sequence>
<name>A0A5B9MG11_9BACT</name>
<dbReference type="EMBL" id="CP036264">
    <property type="protein sequence ID" value="QEF99783.1"/>
    <property type="molecule type" value="Genomic_DNA"/>
</dbReference>
<dbReference type="RefSeq" id="WP_147869135.1">
    <property type="nucleotide sequence ID" value="NZ_CP036264.1"/>
</dbReference>
<proteinExistence type="predicted"/>
<evidence type="ECO:0000313" key="2">
    <source>
        <dbReference type="EMBL" id="QEF99783.1"/>
    </source>
</evidence>
<feature type="region of interest" description="Disordered" evidence="1">
    <location>
        <begin position="80"/>
        <end position="110"/>
    </location>
</feature>
<accession>A0A5B9MG11</accession>
<dbReference type="KEGG" id="smam:Mal15_38500"/>
<keyword evidence="3" id="KW-1185">Reference proteome</keyword>
<dbReference type="AlphaFoldDB" id="A0A5B9MG11"/>
<evidence type="ECO:0000256" key="1">
    <source>
        <dbReference type="SAM" id="MobiDB-lite"/>
    </source>
</evidence>